<organism evidence="2 3">
    <name type="scientific">Dactylosporangium salmoneum</name>
    <dbReference type="NCBI Taxonomy" id="53361"/>
    <lineage>
        <taxon>Bacteria</taxon>
        <taxon>Bacillati</taxon>
        <taxon>Actinomycetota</taxon>
        <taxon>Actinomycetes</taxon>
        <taxon>Micromonosporales</taxon>
        <taxon>Micromonosporaceae</taxon>
        <taxon>Dactylosporangium</taxon>
    </lineage>
</organism>
<feature type="transmembrane region" description="Helical" evidence="1">
    <location>
        <begin position="23"/>
        <end position="44"/>
    </location>
</feature>
<gene>
    <name evidence="2" type="ORF">GCM10010170_023910</name>
</gene>
<reference evidence="2 3" key="1">
    <citation type="journal article" date="2019" name="Int. J. Syst. Evol. Microbiol.">
        <title>The Global Catalogue of Microorganisms (GCM) 10K type strain sequencing project: providing services to taxonomists for standard genome sequencing and annotation.</title>
        <authorList>
            <consortium name="The Broad Institute Genomics Platform"/>
            <consortium name="The Broad Institute Genome Sequencing Center for Infectious Disease"/>
            <person name="Wu L."/>
            <person name="Ma J."/>
        </authorList>
    </citation>
    <scope>NUCLEOTIDE SEQUENCE [LARGE SCALE GENOMIC DNA]</scope>
    <source>
        <strain evidence="2 3">JCM 3272</strain>
    </source>
</reference>
<keyword evidence="3" id="KW-1185">Reference proteome</keyword>
<dbReference type="RefSeq" id="WP_344612384.1">
    <property type="nucleotide sequence ID" value="NZ_BAAARV010000019.1"/>
</dbReference>
<dbReference type="EMBL" id="BAAARV010000019">
    <property type="protein sequence ID" value="GAA2340763.1"/>
    <property type="molecule type" value="Genomic_DNA"/>
</dbReference>
<evidence type="ECO:0000313" key="3">
    <source>
        <dbReference type="Proteomes" id="UP001501444"/>
    </source>
</evidence>
<keyword evidence="1" id="KW-0472">Membrane</keyword>
<sequence length="193" mass="20510">MATTATAIDTGTTDARLVRVVRVALSIGIVALVGFAIVSTFWTTVDGGEFKYAADYWYTAAGVPMALVGIVHAFAVHKLQHGRDGALGAIGTWLYAVACAELAVQCAASVLAGAELRWGPTYVLCSFLTFIALALLAAGSWRTGLLPKWLLGLWPVVWLLGSFFAIGPGPLLLVALYVVFMIVLPRRIAQRSS</sequence>
<keyword evidence="1" id="KW-1133">Transmembrane helix</keyword>
<feature type="transmembrane region" description="Helical" evidence="1">
    <location>
        <begin position="118"/>
        <end position="137"/>
    </location>
</feature>
<name>A0ABN3FZ59_9ACTN</name>
<keyword evidence="1" id="KW-0812">Transmembrane</keyword>
<proteinExistence type="predicted"/>
<feature type="transmembrane region" description="Helical" evidence="1">
    <location>
        <begin position="56"/>
        <end position="75"/>
    </location>
</feature>
<evidence type="ECO:0000256" key="1">
    <source>
        <dbReference type="SAM" id="Phobius"/>
    </source>
</evidence>
<evidence type="ECO:0008006" key="4">
    <source>
        <dbReference type="Google" id="ProtNLM"/>
    </source>
</evidence>
<protein>
    <recommendedName>
        <fullName evidence="4">Integral membrane protein</fullName>
    </recommendedName>
</protein>
<accession>A0ABN3FZ59</accession>
<dbReference type="Proteomes" id="UP001501444">
    <property type="component" value="Unassembled WGS sequence"/>
</dbReference>
<evidence type="ECO:0000313" key="2">
    <source>
        <dbReference type="EMBL" id="GAA2340763.1"/>
    </source>
</evidence>
<comment type="caution">
    <text evidence="2">The sequence shown here is derived from an EMBL/GenBank/DDBJ whole genome shotgun (WGS) entry which is preliminary data.</text>
</comment>